<dbReference type="AlphaFoldDB" id="A0A6I0F193"/>
<dbReference type="InterPro" id="IPR016181">
    <property type="entry name" value="Acyl_CoA_acyltransferase"/>
</dbReference>
<name>A0A6I0F193_9FIRM</name>
<dbReference type="GO" id="GO:0016747">
    <property type="term" value="F:acyltransferase activity, transferring groups other than amino-acyl groups"/>
    <property type="evidence" value="ECO:0007669"/>
    <property type="project" value="InterPro"/>
</dbReference>
<dbReference type="PANTHER" id="PTHR43415">
    <property type="entry name" value="SPERMIDINE N(1)-ACETYLTRANSFERASE"/>
    <property type="match status" value="1"/>
</dbReference>
<keyword evidence="2" id="KW-0808">Transferase</keyword>
<dbReference type="PANTHER" id="PTHR43415:SF3">
    <property type="entry name" value="GNAT-FAMILY ACETYLTRANSFERASE"/>
    <property type="match status" value="1"/>
</dbReference>
<evidence type="ECO:0000259" key="1">
    <source>
        <dbReference type="PROSITE" id="PS51186"/>
    </source>
</evidence>
<dbReference type="OrthoDB" id="9795206at2"/>
<feature type="domain" description="N-acetyltransferase" evidence="1">
    <location>
        <begin position="8"/>
        <end position="183"/>
    </location>
</feature>
<dbReference type="InterPro" id="IPR000182">
    <property type="entry name" value="GNAT_dom"/>
</dbReference>
<dbReference type="EMBL" id="WBZC01000085">
    <property type="protein sequence ID" value="KAB3529505.1"/>
    <property type="molecule type" value="Genomic_DNA"/>
</dbReference>
<dbReference type="Gene3D" id="3.40.630.30">
    <property type="match status" value="1"/>
</dbReference>
<proteinExistence type="predicted"/>
<protein>
    <submittedName>
        <fullName evidence="2">GNAT family N-acetyltransferase</fullName>
    </submittedName>
</protein>
<reference evidence="2 3" key="1">
    <citation type="submission" date="2019-10" db="EMBL/GenBank/DDBJ databases">
        <title>Alkaliphilus serpentinus sp. nov. and Alkaliphilus pronyensis sp. nov., two novel anaerobic alkaliphilic species isolated from the serpentinized-hosted hydrothermal field of the Prony Bay (New Caledonia).</title>
        <authorList>
            <person name="Postec A."/>
        </authorList>
    </citation>
    <scope>NUCLEOTIDE SEQUENCE [LARGE SCALE GENOMIC DNA]</scope>
    <source>
        <strain evidence="2 3">LacV</strain>
    </source>
</reference>
<organism evidence="2 3">
    <name type="scientific">Alkaliphilus pronyensis</name>
    <dbReference type="NCBI Taxonomy" id="1482732"/>
    <lineage>
        <taxon>Bacteria</taxon>
        <taxon>Bacillati</taxon>
        <taxon>Bacillota</taxon>
        <taxon>Clostridia</taxon>
        <taxon>Peptostreptococcales</taxon>
        <taxon>Natronincolaceae</taxon>
        <taxon>Alkaliphilus</taxon>
    </lineage>
</organism>
<dbReference type="SUPFAM" id="SSF55729">
    <property type="entry name" value="Acyl-CoA N-acyltransferases (Nat)"/>
    <property type="match status" value="1"/>
</dbReference>
<evidence type="ECO:0000313" key="2">
    <source>
        <dbReference type="EMBL" id="KAB3529505.1"/>
    </source>
</evidence>
<dbReference type="RefSeq" id="WP_151862360.1">
    <property type="nucleotide sequence ID" value="NZ_WBZC01000085.1"/>
</dbReference>
<comment type="caution">
    <text evidence="2">The sequence shown here is derived from an EMBL/GenBank/DDBJ whole genome shotgun (WGS) entry which is preliminary data.</text>
</comment>
<dbReference type="PROSITE" id="PS51186">
    <property type="entry name" value="GNAT"/>
    <property type="match status" value="1"/>
</dbReference>
<dbReference type="Proteomes" id="UP000432715">
    <property type="component" value="Unassembled WGS sequence"/>
</dbReference>
<gene>
    <name evidence="2" type="ORF">F8154_14675</name>
</gene>
<dbReference type="Pfam" id="PF13302">
    <property type="entry name" value="Acetyltransf_3"/>
    <property type="match status" value="1"/>
</dbReference>
<sequence>MVIKNDKVILRDFIESDIEDRIYWETVETEWQLWDAPWENDEESFDLDSYRKERLEWLTKEKDENRTRWEFQICVNDESRKHIGWCNAYKIDDNFKYTNQDGHCTIGIDIPDLSLRRKGYATASWDLFIQYLSSQGVKDMYTQTWSGNERVIGLIKKVGFEECNREYGFRTARGQLYDGLTFKLNWEEYNDFHQQNKPINLVHV</sequence>
<accession>A0A6I0F193</accession>
<keyword evidence="3" id="KW-1185">Reference proteome</keyword>
<evidence type="ECO:0000313" key="3">
    <source>
        <dbReference type="Proteomes" id="UP000432715"/>
    </source>
</evidence>